<proteinExistence type="predicted"/>
<comment type="caution">
    <text evidence="1">The sequence shown here is derived from an EMBL/GenBank/DDBJ whole genome shotgun (WGS) entry which is preliminary data.</text>
</comment>
<evidence type="ECO:0000313" key="1">
    <source>
        <dbReference type="EMBL" id="VVB00602.1"/>
    </source>
</evidence>
<protein>
    <submittedName>
        <fullName evidence="1">Uncharacterized protein</fullName>
    </submittedName>
</protein>
<organism evidence="1 2">
    <name type="scientific">Arabis nemorensis</name>
    <dbReference type="NCBI Taxonomy" id="586526"/>
    <lineage>
        <taxon>Eukaryota</taxon>
        <taxon>Viridiplantae</taxon>
        <taxon>Streptophyta</taxon>
        <taxon>Embryophyta</taxon>
        <taxon>Tracheophyta</taxon>
        <taxon>Spermatophyta</taxon>
        <taxon>Magnoliopsida</taxon>
        <taxon>eudicotyledons</taxon>
        <taxon>Gunneridae</taxon>
        <taxon>Pentapetalae</taxon>
        <taxon>rosids</taxon>
        <taxon>malvids</taxon>
        <taxon>Brassicales</taxon>
        <taxon>Brassicaceae</taxon>
        <taxon>Arabideae</taxon>
        <taxon>Arabis</taxon>
    </lineage>
</organism>
<dbReference type="Proteomes" id="UP000489600">
    <property type="component" value="Unassembled WGS sequence"/>
</dbReference>
<accession>A0A565BID3</accession>
<sequence length="101" mass="11518">MSIVNIVMVLRDSPERFLYPPVLERWLCHVGLCSVVIREPTAEHIVKIVFSMFADVKLKKHNIEKSIVRWRSGAMVARLSAPMWKGLRFNTEKISGPEIGG</sequence>
<name>A0A565BID3_9BRAS</name>
<evidence type="ECO:0000313" key="2">
    <source>
        <dbReference type="Proteomes" id="UP000489600"/>
    </source>
</evidence>
<reference evidence="1" key="1">
    <citation type="submission" date="2019-07" db="EMBL/GenBank/DDBJ databases">
        <authorList>
            <person name="Dittberner H."/>
        </authorList>
    </citation>
    <scope>NUCLEOTIDE SEQUENCE [LARGE SCALE GENOMIC DNA]</scope>
</reference>
<dbReference type="EMBL" id="CABITT030000004">
    <property type="protein sequence ID" value="VVB00602.1"/>
    <property type="molecule type" value="Genomic_DNA"/>
</dbReference>
<keyword evidence="2" id="KW-1185">Reference proteome</keyword>
<gene>
    <name evidence="1" type="ORF">ANE_LOCUS11046</name>
</gene>
<dbReference type="AlphaFoldDB" id="A0A565BID3"/>